<protein>
    <submittedName>
        <fullName evidence="2">Hook-length control protein FliK</fullName>
    </submittedName>
</protein>
<accession>A0A1I5RLJ4</accession>
<dbReference type="CDD" id="cd17470">
    <property type="entry name" value="T3SS_Flik_C"/>
    <property type="match status" value="1"/>
</dbReference>
<dbReference type="InterPro" id="IPR021136">
    <property type="entry name" value="Flagellar_hook_control-like_C"/>
</dbReference>
<feature type="domain" description="Flagellar hook-length control protein-like C-terminal" evidence="1">
    <location>
        <begin position="329"/>
        <end position="410"/>
    </location>
</feature>
<proteinExistence type="predicted"/>
<reference evidence="2 3" key="1">
    <citation type="submission" date="2016-10" db="EMBL/GenBank/DDBJ databases">
        <authorList>
            <person name="de Groot N.N."/>
        </authorList>
    </citation>
    <scope>NUCLEOTIDE SEQUENCE [LARGE SCALE GENOMIC DNA]</scope>
    <source>
        <strain evidence="2 3">DSM 20678</strain>
    </source>
</reference>
<evidence type="ECO:0000313" key="3">
    <source>
        <dbReference type="Proteomes" id="UP000198577"/>
    </source>
</evidence>
<evidence type="ECO:0000313" key="2">
    <source>
        <dbReference type="EMBL" id="SFP59438.1"/>
    </source>
</evidence>
<dbReference type="PANTHER" id="PTHR37533">
    <property type="entry name" value="FLAGELLAR HOOK-LENGTH CONTROL PROTEIN"/>
    <property type="match status" value="1"/>
</dbReference>
<sequence>MEMVLVQEVPVSGVGTKEERSRVATAEGCAGVFSLVLQSLMPLQNLIPLQSICAGGSSRTDDGGVYLSEGRLSTLEAASNQLPLKAAVEGLKTPADVPYQTLKAAVSGRREIIPQMTNLRGINESDAFSLEHWHPISRDVSVQRYMPYMPGQDVFKPLHSVNDIEQLKGFCGVEADAQGPNVVPGICLDDAKAAVRDVQQASGIFMDDGSSYHADAVTAGKEGIVFENGNVASRHQSSTHMRQSVGHESATPFASSAETVQEGLSDDVAALDDAQDGSTYDYSGRQERHIHDRLYAAGQPHRLFNEEMSSVSGGRAFNLHETLAMLADRVRVLMSTNRSEMEVRLNPQELGKIVVKVAMENGALSVRITVESQMVKDFLQVHAEELKAMLTDEGYNLAELDVSIGQGYQQPQRDDMGSGRWLESPVFKKSRIGMTAVQRSLTRVPGMYYDGAHRFDCFA</sequence>
<dbReference type="Gene3D" id="3.30.750.140">
    <property type="match status" value="1"/>
</dbReference>
<evidence type="ECO:0000259" key="1">
    <source>
        <dbReference type="Pfam" id="PF02120"/>
    </source>
</evidence>
<organism evidence="2 3">
    <name type="scientific">Caldicoprobacter faecalis</name>
    <dbReference type="NCBI Taxonomy" id="937334"/>
    <lineage>
        <taxon>Bacteria</taxon>
        <taxon>Bacillati</taxon>
        <taxon>Bacillota</taxon>
        <taxon>Clostridia</taxon>
        <taxon>Caldicoprobacterales</taxon>
        <taxon>Caldicoprobacteraceae</taxon>
        <taxon>Caldicoprobacter</taxon>
    </lineage>
</organism>
<dbReference type="PANTHER" id="PTHR37533:SF2">
    <property type="entry name" value="FLAGELLAR HOOK-LENGTH CONTROL PROTEIN"/>
    <property type="match status" value="1"/>
</dbReference>
<dbReference type="EMBL" id="FOXR01000001">
    <property type="protein sequence ID" value="SFP59438.1"/>
    <property type="molecule type" value="Genomic_DNA"/>
</dbReference>
<gene>
    <name evidence="2" type="ORF">SAMN05444406_10136</name>
</gene>
<keyword evidence="3" id="KW-1185">Reference proteome</keyword>
<dbReference type="AlphaFoldDB" id="A0A1I5RLJ4"/>
<name>A0A1I5RLJ4_9FIRM</name>
<dbReference type="Proteomes" id="UP000198577">
    <property type="component" value="Unassembled WGS sequence"/>
</dbReference>
<dbReference type="STRING" id="937334.SAMN05444406_10136"/>
<dbReference type="InterPro" id="IPR052563">
    <property type="entry name" value="FliK"/>
</dbReference>
<dbReference type="OrthoDB" id="7203912at2"/>
<dbReference type="Pfam" id="PF02120">
    <property type="entry name" value="Flg_hook"/>
    <property type="match status" value="1"/>
</dbReference>
<dbReference type="InterPro" id="IPR038610">
    <property type="entry name" value="FliK-like_C_sf"/>
</dbReference>